<proteinExistence type="predicted"/>
<dbReference type="GO" id="GO:0019825">
    <property type="term" value="F:oxygen binding"/>
    <property type="evidence" value="ECO:0007669"/>
    <property type="project" value="InterPro"/>
</dbReference>
<dbReference type="Proteomes" id="UP000230423">
    <property type="component" value="Unassembled WGS sequence"/>
</dbReference>
<evidence type="ECO:0000313" key="1">
    <source>
        <dbReference type="EMBL" id="PIO65123.1"/>
    </source>
</evidence>
<organism evidence="1 2">
    <name type="scientific">Teladorsagia circumcincta</name>
    <name type="common">Brown stomach worm</name>
    <name type="synonym">Ostertagia circumcincta</name>
    <dbReference type="NCBI Taxonomy" id="45464"/>
    <lineage>
        <taxon>Eukaryota</taxon>
        <taxon>Metazoa</taxon>
        <taxon>Ecdysozoa</taxon>
        <taxon>Nematoda</taxon>
        <taxon>Chromadorea</taxon>
        <taxon>Rhabditida</taxon>
        <taxon>Rhabditina</taxon>
        <taxon>Rhabditomorpha</taxon>
        <taxon>Strongyloidea</taxon>
        <taxon>Trichostrongylidae</taxon>
        <taxon>Teladorsagia</taxon>
    </lineage>
</organism>
<name>A0A2G9U4G9_TELCI</name>
<gene>
    <name evidence="1" type="ORF">TELCIR_13222</name>
</gene>
<reference evidence="1 2" key="1">
    <citation type="submission" date="2015-09" db="EMBL/GenBank/DDBJ databases">
        <title>Draft genome of the parasitic nematode Teladorsagia circumcincta isolate WARC Sus (inbred).</title>
        <authorList>
            <person name="Mitreva M."/>
        </authorList>
    </citation>
    <scope>NUCLEOTIDE SEQUENCE [LARGE SCALE GENOMIC DNA]</scope>
    <source>
        <strain evidence="1 2">S</strain>
    </source>
</reference>
<accession>A0A2G9U4G9</accession>
<keyword evidence="2" id="KW-1185">Reference proteome</keyword>
<evidence type="ECO:0008006" key="3">
    <source>
        <dbReference type="Google" id="ProtNLM"/>
    </source>
</evidence>
<evidence type="ECO:0000313" key="2">
    <source>
        <dbReference type="Proteomes" id="UP000230423"/>
    </source>
</evidence>
<sequence>MSLEHLSELDPILDNLGRRHGKLEVNGKFRTYYWSTFLECSICIFRKTLTSCRKYPDKEIDNTIILWRYLLRDVMKKIKTSAQAPPLCYTDRRCQLQYHWAAVLPNLGFPAVISLVAFLSSSSAITSIRLP</sequence>
<dbReference type="GO" id="GO:0020037">
    <property type="term" value="F:heme binding"/>
    <property type="evidence" value="ECO:0007669"/>
    <property type="project" value="InterPro"/>
</dbReference>
<dbReference type="InterPro" id="IPR012292">
    <property type="entry name" value="Globin/Proto"/>
</dbReference>
<protein>
    <recommendedName>
        <fullName evidence="3">Globin family profile domain-containing protein</fullName>
    </recommendedName>
</protein>
<dbReference type="Gene3D" id="1.10.490.10">
    <property type="entry name" value="Globins"/>
    <property type="match status" value="1"/>
</dbReference>
<dbReference type="EMBL" id="KZ349286">
    <property type="protein sequence ID" value="PIO65123.1"/>
    <property type="molecule type" value="Genomic_DNA"/>
</dbReference>
<dbReference type="OrthoDB" id="436496at2759"/>
<dbReference type="AlphaFoldDB" id="A0A2G9U4G9"/>